<comment type="caution">
    <text evidence="5">The sequence shown here is derived from an EMBL/GenBank/DDBJ whole genome shotgun (WGS) entry which is preliminary data.</text>
</comment>
<dbReference type="EMBL" id="JAAEAA010000008">
    <property type="protein sequence ID" value="NDK55869.1"/>
    <property type="molecule type" value="Genomic_DNA"/>
</dbReference>
<evidence type="ECO:0000259" key="4">
    <source>
        <dbReference type="Pfam" id="PF04577"/>
    </source>
</evidence>
<feature type="domain" description="Glycosyltransferase 61 catalytic" evidence="4">
    <location>
        <begin position="165"/>
        <end position="342"/>
    </location>
</feature>
<accession>A0A6B2GY31</accession>
<organism evidence="5 6">
    <name type="scientific">Pontibacter fetidus</name>
    <dbReference type="NCBI Taxonomy" id="2700082"/>
    <lineage>
        <taxon>Bacteria</taxon>
        <taxon>Pseudomonadati</taxon>
        <taxon>Bacteroidota</taxon>
        <taxon>Cytophagia</taxon>
        <taxon>Cytophagales</taxon>
        <taxon>Hymenobacteraceae</taxon>
        <taxon>Pontibacter</taxon>
    </lineage>
</organism>
<protein>
    <submittedName>
        <fullName evidence="5">Glycosyltransferase family 61 protein</fullName>
    </submittedName>
</protein>
<gene>
    <name evidence="5" type="ORF">GWO68_08070</name>
</gene>
<evidence type="ECO:0000256" key="1">
    <source>
        <dbReference type="ARBA" id="ARBA00022676"/>
    </source>
</evidence>
<name>A0A6B2GY31_9BACT</name>
<sequence length="411" mass="46061">MNIKTLYTKSTRKAGKILGRFVPYNTRYKPAGVCRLTPENMATMKPSEVKVHTIYKDAVTTLDISDELYAACNAYWKPEKSVTTTYLVVEVPNGRIHTDNESSVSVITQYNRVVENVSLSLTQGKVTEPNLNNIFEQRFFSTPVKFNGTVFSLLTGGAGINNISHWFLDVLPRLHLLRESGLYDKIDWFLVPSLKYDYQLETLELLGMPKEKLIAGDKFNHIAADCIVASTAPRGNHTLVPKWLCDFIRNSFVPAAKAKAPVIMAPETPLIYISRSDSKVRNILNENELVSALRMEGFENVISSKLSILEKISLFSQARVVVSATGAGLISMLFCKPGTRIIEVFNEGFVVEPFFDIAGKADLDYDYVICKGNGKVTNMAQGQTRHFKVDVEQIMQTVKKMKAVKYVYQTA</sequence>
<evidence type="ECO:0000313" key="5">
    <source>
        <dbReference type="EMBL" id="NDK55869.1"/>
    </source>
</evidence>
<dbReference type="GO" id="GO:0016757">
    <property type="term" value="F:glycosyltransferase activity"/>
    <property type="evidence" value="ECO:0007669"/>
    <property type="project" value="UniProtKB-KW"/>
</dbReference>
<reference evidence="5 6" key="1">
    <citation type="submission" date="2020-01" db="EMBL/GenBank/DDBJ databases">
        <authorList>
            <person name="Kim M.K."/>
        </authorList>
    </citation>
    <scope>NUCLEOTIDE SEQUENCE [LARGE SCALE GENOMIC DNA]</scope>
    <source>
        <strain evidence="5 6">BT213</strain>
    </source>
</reference>
<evidence type="ECO:0000313" key="6">
    <source>
        <dbReference type="Proteomes" id="UP000478546"/>
    </source>
</evidence>
<dbReference type="InterPro" id="IPR049625">
    <property type="entry name" value="Glyco_transf_61_cat"/>
</dbReference>
<dbReference type="RefSeq" id="WP_162345928.1">
    <property type="nucleotide sequence ID" value="NZ_JAAEAA010000008.1"/>
</dbReference>
<dbReference type="InterPro" id="IPR007657">
    <property type="entry name" value="Glycosyltransferase_61"/>
</dbReference>
<dbReference type="Proteomes" id="UP000478546">
    <property type="component" value="Unassembled WGS sequence"/>
</dbReference>
<keyword evidence="2 5" id="KW-0808">Transferase</keyword>
<dbReference type="AlphaFoldDB" id="A0A6B2GY31"/>
<keyword evidence="3" id="KW-0325">Glycoprotein</keyword>
<dbReference type="Pfam" id="PF04577">
    <property type="entry name" value="Glyco_transf_61"/>
    <property type="match status" value="1"/>
</dbReference>
<dbReference type="PANTHER" id="PTHR20961">
    <property type="entry name" value="GLYCOSYLTRANSFERASE"/>
    <property type="match status" value="1"/>
</dbReference>
<evidence type="ECO:0000256" key="2">
    <source>
        <dbReference type="ARBA" id="ARBA00022679"/>
    </source>
</evidence>
<keyword evidence="1" id="KW-0328">Glycosyltransferase</keyword>
<proteinExistence type="predicted"/>
<keyword evidence="6" id="KW-1185">Reference proteome</keyword>
<evidence type="ECO:0000256" key="3">
    <source>
        <dbReference type="ARBA" id="ARBA00023180"/>
    </source>
</evidence>